<dbReference type="SUPFAM" id="SSF81593">
    <property type="entry name" value="Nucleotidyltransferase substrate binding subunit/domain"/>
    <property type="match status" value="1"/>
</dbReference>
<evidence type="ECO:0000313" key="2">
    <source>
        <dbReference type="Proteomes" id="UP001291687"/>
    </source>
</evidence>
<name>A0ABU5NDD6_9RICK</name>
<proteinExistence type="predicted"/>
<gene>
    <name evidence="1" type="ORF">Megvenef_01152</name>
</gene>
<evidence type="ECO:0000313" key="1">
    <source>
        <dbReference type="EMBL" id="MEA0971179.1"/>
    </source>
</evidence>
<protein>
    <submittedName>
        <fullName evidence="1">Nucleotidyltransferase substrate binding like protein</fullName>
    </submittedName>
</protein>
<reference evidence="1 2" key="1">
    <citation type="submission" date="2023-03" db="EMBL/GenBank/DDBJ databases">
        <title>Host association and intracellularity evolved multiple times independently in the Rickettsiales.</title>
        <authorList>
            <person name="Castelli M."/>
            <person name="Nardi T."/>
            <person name="Gammuto L."/>
            <person name="Bellinzona G."/>
            <person name="Sabaneyeva E."/>
            <person name="Potekhin A."/>
            <person name="Serra V."/>
            <person name="Petroni G."/>
            <person name="Sassera D."/>
        </authorList>
    </citation>
    <scope>NUCLEOTIDE SEQUENCE [LARGE SCALE GENOMIC DNA]</scope>
    <source>
        <strain evidence="1 2">Sr 2-6</strain>
    </source>
</reference>
<sequence length="147" mass="17734">MVVFSSKEKPRWIYRFDNFKRAFILLREAVYTMQEREVTQLEKEGIIQRFEYTWELTWKVLKDYLEYKGVVLETITPAATIKAAIASNLIKNGEVWMDALDSRNKMSHTYDFKKFEQITLQIQKDYYPELESMYLEMLKFEAEDDNK</sequence>
<dbReference type="NCBIfam" id="TIGR01987">
    <property type="entry name" value="HI0074"/>
    <property type="match status" value="1"/>
</dbReference>
<dbReference type="EMBL" id="JARJFB010000092">
    <property type="protein sequence ID" value="MEA0971179.1"/>
    <property type="molecule type" value="Genomic_DNA"/>
</dbReference>
<accession>A0ABU5NDD6</accession>
<dbReference type="Proteomes" id="UP001291687">
    <property type="component" value="Unassembled WGS sequence"/>
</dbReference>
<organism evidence="1 2">
    <name type="scientific">Candidatus Megaera venefica</name>
    <dbReference type="NCBI Taxonomy" id="2055910"/>
    <lineage>
        <taxon>Bacteria</taxon>
        <taxon>Pseudomonadati</taxon>
        <taxon>Pseudomonadota</taxon>
        <taxon>Alphaproteobacteria</taxon>
        <taxon>Rickettsiales</taxon>
        <taxon>Rickettsiaceae</taxon>
        <taxon>Candidatus Megaera</taxon>
    </lineage>
</organism>
<dbReference type="Pfam" id="PF08780">
    <property type="entry name" value="NTase_sub_bind"/>
    <property type="match status" value="1"/>
</dbReference>
<dbReference type="InterPro" id="IPR010235">
    <property type="entry name" value="HepT"/>
</dbReference>
<dbReference type="Gene3D" id="1.20.120.330">
    <property type="entry name" value="Nucleotidyltransferases domain 2"/>
    <property type="match status" value="1"/>
</dbReference>
<comment type="caution">
    <text evidence="1">The sequence shown here is derived from an EMBL/GenBank/DDBJ whole genome shotgun (WGS) entry which is preliminary data.</text>
</comment>
<keyword evidence="2" id="KW-1185">Reference proteome</keyword>